<feature type="region of interest" description="Disordered" evidence="1">
    <location>
        <begin position="301"/>
        <end position="320"/>
    </location>
</feature>
<feature type="region of interest" description="Disordered" evidence="1">
    <location>
        <begin position="145"/>
        <end position="165"/>
    </location>
</feature>
<feature type="compositionally biased region" description="Low complexity" evidence="1">
    <location>
        <begin position="345"/>
        <end position="380"/>
    </location>
</feature>
<dbReference type="STRING" id="133383.A0A1R0GUU3"/>
<feature type="region of interest" description="Disordered" evidence="1">
    <location>
        <begin position="107"/>
        <end position="132"/>
    </location>
</feature>
<sequence length="429" mass="44888">MKFNTISLLAATFLTASLKSTFVSSQSQVDTSLEIDLGDGGFDFSDVADLNDVSNPDLAVSSSDSTSFSSNLSSTLFDDSTQETDDVLSEVENTSLDVVDDAQDAATDASDLADDLPEVPVVNPDATDASDLADDLPEVPVVMPDATGDSEIQSTTSTSSVSSSSLTTTFLDSADEGDAQVPQDNGTITVTEYVTLPPVTGTIVVDQYGNTITTIFPDDGDDINEIDDSDDPTQTGPIPQTLTDGMNTDDGLDEQTDFLTDLPITTSTSTSNGPKTILSTRFPIDTPADFGTDSITDLPITTSTSTSNGPKTILSTRFPIDPPADFGTDLITDLPTDLPTGLENDQTVFDTSDFSTSTYTSDSTDNQTSDMATSSDTGSNDGDDLNEIAPGTEDFRAAKFNIAAAPIASAPAPEYEGTVDVPPITVNIF</sequence>
<keyword evidence="2" id="KW-0732">Signal</keyword>
<evidence type="ECO:0000313" key="3">
    <source>
        <dbReference type="EMBL" id="OLY80657.1"/>
    </source>
</evidence>
<feature type="region of interest" description="Disordered" evidence="1">
    <location>
        <begin position="338"/>
        <end position="389"/>
    </location>
</feature>
<keyword evidence="4" id="KW-1185">Reference proteome</keyword>
<dbReference type="AlphaFoldDB" id="A0A1R0GUU3"/>
<proteinExistence type="predicted"/>
<evidence type="ECO:0000313" key="4">
    <source>
        <dbReference type="Proteomes" id="UP000187455"/>
    </source>
</evidence>
<dbReference type="EMBL" id="LSSL01003276">
    <property type="protein sequence ID" value="OLY80657.1"/>
    <property type="molecule type" value="Genomic_DNA"/>
</dbReference>
<feature type="region of interest" description="Disordered" evidence="1">
    <location>
        <begin position="216"/>
        <end position="250"/>
    </location>
</feature>
<feature type="chain" id="PRO_5012638699" evidence="2">
    <location>
        <begin position="26"/>
        <end position="429"/>
    </location>
</feature>
<reference evidence="3 4" key="1">
    <citation type="journal article" date="2016" name="Mol. Biol. Evol.">
        <title>Genome-Wide Survey of Gut Fungi (Harpellales) Reveals the First Horizontally Transferred Ubiquitin Gene from a Mosquito Host.</title>
        <authorList>
            <person name="Wang Y."/>
            <person name="White M.M."/>
            <person name="Kvist S."/>
            <person name="Moncalvo J.M."/>
        </authorList>
    </citation>
    <scope>NUCLEOTIDE SEQUENCE [LARGE SCALE GENOMIC DNA]</scope>
    <source>
        <strain evidence="3 4">ALG-7-W6</strain>
    </source>
</reference>
<name>A0A1R0GUU3_9FUNG</name>
<evidence type="ECO:0000256" key="2">
    <source>
        <dbReference type="SAM" id="SignalP"/>
    </source>
</evidence>
<gene>
    <name evidence="3" type="ORF">AYI68_g5245</name>
</gene>
<protein>
    <submittedName>
        <fullName evidence="3">Uncharacterized protein</fullName>
    </submittedName>
</protein>
<evidence type="ECO:0000256" key="1">
    <source>
        <dbReference type="SAM" id="MobiDB-lite"/>
    </source>
</evidence>
<dbReference type="OrthoDB" id="10493663at2759"/>
<comment type="caution">
    <text evidence="3">The sequence shown here is derived from an EMBL/GenBank/DDBJ whole genome shotgun (WGS) entry which is preliminary data.</text>
</comment>
<feature type="compositionally biased region" description="Low complexity" evidence="1">
    <location>
        <begin position="154"/>
        <end position="165"/>
    </location>
</feature>
<feature type="signal peptide" evidence="2">
    <location>
        <begin position="1"/>
        <end position="25"/>
    </location>
</feature>
<feature type="compositionally biased region" description="Acidic residues" evidence="1">
    <location>
        <begin position="218"/>
        <end position="231"/>
    </location>
</feature>
<feature type="compositionally biased region" description="Low complexity" evidence="1">
    <location>
        <begin position="61"/>
        <end position="79"/>
    </location>
</feature>
<feature type="compositionally biased region" description="Polar residues" evidence="1">
    <location>
        <begin position="232"/>
        <end position="246"/>
    </location>
</feature>
<accession>A0A1R0GUU3</accession>
<organism evidence="3 4">
    <name type="scientific">Smittium mucronatum</name>
    <dbReference type="NCBI Taxonomy" id="133383"/>
    <lineage>
        <taxon>Eukaryota</taxon>
        <taxon>Fungi</taxon>
        <taxon>Fungi incertae sedis</taxon>
        <taxon>Zoopagomycota</taxon>
        <taxon>Kickxellomycotina</taxon>
        <taxon>Harpellomycetes</taxon>
        <taxon>Harpellales</taxon>
        <taxon>Legeriomycetaceae</taxon>
        <taxon>Smittium</taxon>
    </lineage>
</organism>
<feature type="compositionally biased region" description="Polar residues" evidence="1">
    <location>
        <begin position="301"/>
        <end position="315"/>
    </location>
</feature>
<feature type="region of interest" description="Disordered" evidence="1">
    <location>
        <begin position="58"/>
        <end position="84"/>
    </location>
</feature>
<dbReference type="Proteomes" id="UP000187455">
    <property type="component" value="Unassembled WGS sequence"/>
</dbReference>